<proteinExistence type="inferred from homology"/>
<comment type="similarity">
    <text evidence="1">Belongs to the PhoU family.</text>
</comment>
<reference evidence="3" key="1">
    <citation type="submission" date="2022-06" db="EMBL/GenBank/DDBJ databases">
        <title>Akkermansia biwalacus sp. nov., an anaerobic mucin-degrading bacterium isolated from human intestine.</title>
        <authorList>
            <person name="Kobayashi Y."/>
            <person name="Inoue S."/>
            <person name="Kawahara T."/>
            <person name="Kohda N."/>
        </authorList>
    </citation>
    <scope>NUCLEOTIDE SEQUENCE</scope>
    <source>
        <strain evidence="3">WON2089</strain>
    </source>
</reference>
<dbReference type="SUPFAM" id="SSF109755">
    <property type="entry name" value="PhoU-like"/>
    <property type="match status" value="1"/>
</dbReference>
<feature type="domain" description="PhoU" evidence="2">
    <location>
        <begin position="22"/>
        <end position="109"/>
    </location>
</feature>
<dbReference type="InterPro" id="IPR038078">
    <property type="entry name" value="PhoU-like_sf"/>
</dbReference>
<evidence type="ECO:0000259" key="2">
    <source>
        <dbReference type="Pfam" id="PF01895"/>
    </source>
</evidence>
<dbReference type="RefSeq" id="WP_067571064.1">
    <property type="nucleotide sequence ID" value="NZ_AP025943.1"/>
</dbReference>
<dbReference type="EMBL" id="AP025943">
    <property type="protein sequence ID" value="BDL42866.1"/>
    <property type="molecule type" value="Genomic_DNA"/>
</dbReference>
<sequence>MNHDAHTLREFDAALTSLNTYLLQMAYKAQSALDLAVAGLLQQDEDPANQAIADDEELDELEMAVDREGMHLLAFFSPVASDLRVVLASIRLSAIYERMGDESVTIAKRANKLNKRPRLREAGLVEPVYRELAEQFRAVNKAVSSWDAPALASLAPGLASLAEKTGTLTETFARLPEHYRDNLASVADLIFIGRSLERVAEGLQKVAAEALYGVGPRQS</sequence>
<dbReference type="Pfam" id="PF01895">
    <property type="entry name" value="PhoU"/>
    <property type="match status" value="1"/>
</dbReference>
<evidence type="ECO:0000313" key="3">
    <source>
        <dbReference type="EMBL" id="BDL42866.1"/>
    </source>
</evidence>
<dbReference type="InterPro" id="IPR028366">
    <property type="entry name" value="PhoU"/>
</dbReference>
<protein>
    <submittedName>
        <fullName evidence="3">Phosphate transport system regulatory protein PhoU</fullName>
    </submittedName>
</protein>
<dbReference type="Gene3D" id="1.20.58.220">
    <property type="entry name" value="Phosphate transport system protein phou homolog 2, domain 2"/>
    <property type="match status" value="1"/>
</dbReference>
<name>A0ABM7ZDZ1_9BACT</name>
<dbReference type="PANTHER" id="PTHR42930:SF3">
    <property type="entry name" value="PHOSPHATE-SPECIFIC TRANSPORT SYSTEM ACCESSORY PROTEIN PHOU"/>
    <property type="match status" value="1"/>
</dbReference>
<evidence type="ECO:0000313" key="4">
    <source>
        <dbReference type="Proteomes" id="UP001062263"/>
    </source>
</evidence>
<keyword evidence="4" id="KW-1185">Reference proteome</keyword>
<dbReference type="PANTHER" id="PTHR42930">
    <property type="entry name" value="PHOSPHATE-SPECIFIC TRANSPORT SYSTEM ACCESSORY PROTEIN PHOU"/>
    <property type="match status" value="1"/>
</dbReference>
<organism evidence="3 4">
    <name type="scientific">Akkermansia biwaensis</name>
    <dbReference type="NCBI Taxonomy" id="2946555"/>
    <lineage>
        <taxon>Bacteria</taxon>
        <taxon>Pseudomonadati</taxon>
        <taxon>Verrucomicrobiota</taxon>
        <taxon>Verrucomicrobiia</taxon>
        <taxon>Verrucomicrobiales</taxon>
        <taxon>Akkermansiaceae</taxon>
        <taxon>Akkermansia</taxon>
    </lineage>
</organism>
<dbReference type="InterPro" id="IPR026022">
    <property type="entry name" value="PhoU_dom"/>
</dbReference>
<evidence type="ECO:0000256" key="1">
    <source>
        <dbReference type="ARBA" id="ARBA00008107"/>
    </source>
</evidence>
<accession>A0ABM7ZDZ1</accession>
<gene>
    <name evidence="3" type="primary">phoU</name>
    <name evidence="3" type="ORF">Abiwalacus_04400</name>
</gene>
<dbReference type="Proteomes" id="UP001062263">
    <property type="component" value="Chromosome"/>
</dbReference>